<feature type="transmembrane region" description="Helical" evidence="6">
    <location>
        <begin position="284"/>
        <end position="302"/>
    </location>
</feature>
<keyword evidence="9" id="KW-1185">Reference proteome</keyword>
<feature type="transmembrane region" description="Helical" evidence="6">
    <location>
        <begin position="504"/>
        <end position="527"/>
    </location>
</feature>
<feature type="transmembrane region" description="Helical" evidence="6">
    <location>
        <begin position="377"/>
        <end position="402"/>
    </location>
</feature>
<evidence type="ECO:0000256" key="1">
    <source>
        <dbReference type="ARBA" id="ARBA00004141"/>
    </source>
</evidence>
<evidence type="ECO:0000313" key="9">
    <source>
        <dbReference type="Proteomes" id="UP001321473"/>
    </source>
</evidence>
<dbReference type="InterPro" id="IPR011701">
    <property type="entry name" value="MFS"/>
</dbReference>
<evidence type="ECO:0000256" key="3">
    <source>
        <dbReference type="ARBA" id="ARBA00022989"/>
    </source>
</evidence>
<dbReference type="GO" id="GO:0022857">
    <property type="term" value="F:transmembrane transporter activity"/>
    <property type="evidence" value="ECO:0007669"/>
    <property type="project" value="InterPro"/>
</dbReference>
<keyword evidence="2 6" id="KW-0812">Transmembrane</keyword>
<dbReference type="PROSITE" id="PS50850">
    <property type="entry name" value="MFS"/>
    <property type="match status" value="1"/>
</dbReference>
<feature type="transmembrane region" description="Helical" evidence="6">
    <location>
        <begin position="246"/>
        <end position="272"/>
    </location>
</feature>
<accession>A0AAQ4DQY8</accession>
<feature type="compositionally biased region" description="Low complexity" evidence="5">
    <location>
        <begin position="40"/>
        <end position="51"/>
    </location>
</feature>
<dbReference type="EMBL" id="JARKHS020027983">
    <property type="protein sequence ID" value="KAK8764878.1"/>
    <property type="molecule type" value="Genomic_DNA"/>
</dbReference>
<keyword evidence="4 6" id="KW-0472">Membrane</keyword>
<sequence length="554" mass="60765">MRQDSFLRLVSGTGSGGHGQSTGRSGRSGSRDRLSCKGPSSSQGRSSSRGRSGFRGRSSSRGHSSSRKRSASRGRDNTGNKWNIGARPKIEGCSECHQQGSTPPTDKTNVPDDHKRLRPNLKKMVIQVTVEPVVFLFFATMHLEMSAVQDIINTKCCFRHLNTTNVADCHSAQNQTRTDIKAEASLWIAFYYGTMSVLTLICGMWVGSWNDRFGRKRPMLVPLVGGMASVLNFIFLSHYLDSSVSLIMISAVLVGVSTGSLGIISSCFGYLTDVTPFQSRSRRISILEAMIFTGGALGMYLVGGMLKTTTYEVIFLVELFIYAVAVFYVLIVIRDKVPGETSVDTGMEHPGIFSFRHVTDMAMTVFRLRDRGNRGHIILLLLAAFAMFYGLAAQTYLTYTFLTDEPLRWTASHYSFLQGINIAVEGAALLIVLPLAYRCLNISDAFAGLVGSLSRFLGLLWLGLCTTSSMVYFIPVLFVFSEFTSPSVRALLSKIVAIDEKGKAFAVMSALQSFAMFTGSLLFNGLYPATSKFFKGFGFEFAAALQLIPIGIFL</sequence>
<dbReference type="PANTHER" id="PTHR23507:SF1">
    <property type="entry name" value="FI18259P1-RELATED"/>
    <property type="match status" value="1"/>
</dbReference>
<dbReference type="InterPro" id="IPR020846">
    <property type="entry name" value="MFS_dom"/>
</dbReference>
<evidence type="ECO:0000256" key="5">
    <source>
        <dbReference type="SAM" id="MobiDB-lite"/>
    </source>
</evidence>
<reference evidence="8 9" key="1">
    <citation type="journal article" date="2023" name="Arcadia Sci">
        <title>De novo assembly of a long-read Amblyomma americanum tick genome.</title>
        <authorList>
            <person name="Chou S."/>
            <person name="Poskanzer K.E."/>
            <person name="Rollins M."/>
            <person name="Thuy-Boun P.S."/>
        </authorList>
    </citation>
    <scope>NUCLEOTIDE SEQUENCE [LARGE SCALE GENOMIC DNA]</scope>
    <source>
        <strain evidence="8">F_SG_1</strain>
        <tissue evidence="8">Salivary glands</tissue>
    </source>
</reference>
<dbReference type="Gene3D" id="1.20.1250.20">
    <property type="entry name" value="MFS general substrate transporter like domains"/>
    <property type="match status" value="1"/>
</dbReference>
<feature type="compositionally biased region" description="Basic residues" evidence="5">
    <location>
        <begin position="52"/>
        <end position="72"/>
    </location>
</feature>
<feature type="transmembrane region" description="Helical" evidence="6">
    <location>
        <begin position="124"/>
        <end position="143"/>
    </location>
</feature>
<feature type="region of interest" description="Disordered" evidence="5">
    <location>
        <begin position="1"/>
        <end position="114"/>
    </location>
</feature>
<comment type="subcellular location">
    <subcellularLocation>
        <location evidence="1">Membrane</location>
        <topology evidence="1">Multi-pass membrane protein</topology>
    </subcellularLocation>
</comment>
<evidence type="ECO:0000256" key="4">
    <source>
        <dbReference type="ARBA" id="ARBA00023136"/>
    </source>
</evidence>
<evidence type="ECO:0000256" key="2">
    <source>
        <dbReference type="ARBA" id="ARBA00022692"/>
    </source>
</evidence>
<dbReference type="Pfam" id="PF07690">
    <property type="entry name" value="MFS_1"/>
    <property type="match status" value="1"/>
</dbReference>
<feature type="domain" description="Major facilitator superfamily (MFS) profile" evidence="7">
    <location>
        <begin position="130"/>
        <end position="554"/>
    </location>
</feature>
<dbReference type="Proteomes" id="UP001321473">
    <property type="component" value="Unassembled WGS sequence"/>
</dbReference>
<name>A0AAQ4DQY8_AMBAM</name>
<dbReference type="InterPro" id="IPR036259">
    <property type="entry name" value="MFS_trans_sf"/>
</dbReference>
<dbReference type="SUPFAM" id="SSF103473">
    <property type="entry name" value="MFS general substrate transporter"/>
    <property type="match status" value="1"/>
</dbReference>
<evidence type="ECO:0000313" key="8">
    <source>
        <dbReference type="EMBL" id="KAK8764878.1"/>
    </source>
</evidence>
<dbReference type="PANTHER" id="PTHR23507">
    <property type="entry name" value="ZGC:174356"/>
    <property type="match status" value="1"/>
</dbReference>
<feature type="transmembrane region" description="Helical" evidence="6">
    <location>
        <begin position="219"/>
        <end position="240"/>
    </location>
</feature>
<proteinExistence type="predicted"/>
<gene>
    <name evidence="8" type="ORF">V5799_032513</name>
</gene>
<feature type="transmembrane region" description="Helical" evidence="6">
    <location>
        <begin position="314"/>
        <end position="333"/>
    </location>
</feature>
<organism evidence="8 9">
    <name type="scientific">Amblyomma americanum</name>
    <name type="common">Lone star tick</name>
    <dbReference type="NCBI Taxonomy" id="6943"/>
    <lineage>
        <taxon>Eukaryota</taxon>
        <taxon>Metazoa</taxon>
        <taxon>Ecdysozoa</taxon>
        <taxon>Arthropoda</taxon>
        <taxon>Chelicerata</taxon>
        <taxon>Arachnida</taxon>
        <taxon>Acari</taxon>
        <taxon>Parasitiformes</taxon>
        <taxon>Ixodida</taxon>
        <taxon>Ixodoidea</taxon>
        <taxon>Ixodidae</taxon>
        <taxon>Amblyomminae</taxon>
        <taxon>Amblyomma</taxon>
    </lineage>
</organism>
<dbReference type="GO" id="GO:0016020">
    <property type="term" value="C:membrane"/>
    <property type="evidence" value="ECO:0007669"/>
    <property type="project" value="UniProtKB-SubCell"/>
</dbReference>
<feature type="transmembrane region" description="Helical" evidence="6">
    <location>
        <begin position="186"/>
        <end position="207"/>
    </location>
</feature>
<keyword evidence="3 6" id="KW-1133">Transmembrane helix</keyword>
<comment type="caution">
    <text evidence="8">The sequence shown here is derived from an EMBL/GenBank/DDBJ whole genome shotgun (WGS) entry which is preliminary data.</text>
</comment>
<dbReference type="AlphaFoldDB" id="A0AAQ4DQY8"/>
<evidence type="ECO:0000259" key="7">
    <source>
        <dbReference type="PROSITE" id="PS50850"/>
    </source>
</evidence>
<feature type="transmembrane region" description="Helical" evidence="6">
    <location>
        <begin position="414"/>
        <end position="433"/>
    </location>
</feature>
<feature type="transmembrane region" description="Helical" evidence="6">
    <location>
        <begin position="533"/>
        <end position="553"/>
    </location>
</feature>
<protein>
    <recommendedName>
        <fullName evidence="7">Major facilitator superfamily (MFS) profile domain-containing protein</fullName>
    </recommendedName>
</protein>
<feature type="compositionally biased region" description="Polar residues" evidence="5">
    <location>
        <begin position="96"/>
        <end position="108"/>
    </location>
</feature>
<evidence type="ECO:0000256" key="6">
    <source>
        <dbReference type="SAM" id="Phobius"/>
    </source>
</evidence>